<feature type="transmembrane region" description="Helical" evidence="5">
    <location>
        <begin position="21"/>
        <end position="43"/>
    </location>
</feature>
<dbReference type="GO" id="GO:0015108">
    <property type="term" value="F:chloride transmembrane transporter activity"/>
    <property type="evidence" value="ECO:0007669"/>
    <property type="project" value="InterPro"/>
</dbReference>
<keyword evidence="4 5" id="KW-0472">Membrane</keyword>
<dbReference type="PRINTS" id="PR00762">
    <property type="entry name" value="CLCHANNEL"/>
</dbReference>
<protein>
    <submittedName>
        <fullName evidence="6">Chloride channel protein</fullName>
    </submittedName>
</protein>
<proteinExistence type="predicted"/>
<feature type="transmembrane region" description="Helical" evidence="5">
    <location>
        <begin position="369"/>
        <end position="391"/>
    </location>
</feature>
<keyword evidence="2 5" id="KW-0812">Transmembrane</keyword>
<dbReference type="PANTHER" id="PTHR43427">
    <property type="entry name" value="CHLORIDE CHANNEL PROTEIN CLC-E"/>
    <property type="match status" value="1"/>
</dbReference>
<dbReference type="EMBL" id="NOUV01000016">
    <property type="protein sequence ID" value="PDX86194.1"/>
    <property type="molecule type" value="Genomic_DNA"/>
</dbReference>
<evidence type="ECO:0000256" key="3">
    <source>
        <dbReference type="ARBA" id="ARBA00022989"/>
    </source>
</evidence>
<dbReference type="RefSeq" id="WP_097793031.1">
    <property type="nucleotide sequence ID" value="NZ_NOUV01000016.1"/>
</dbReference>
<dbReference type="Pfam" id="PF00654">
    <property type="entry name" value="Voltage_CLC"/>
    <property type="match status" value="1"/>
</dbReference>
<evidence type="ECO:0000256" key="2">
    <source>
        <dbReference type="ARBA" id="ARBA00022692"/>
    </source>
</evidence>
<reference evidence="6 7" key="1">
    <citation type="journal article" date="2017" name="Front. Microbiol.">
        <title>New Insights into the Diversity of the Genus Faecalibacterium.</title>
        <authorList>
            <person name="Benevides L."/>
            <person name="Burman S."/>
            <person name="Martin R."/>
            <person name="Robert V."/>
            <person name="Thomas M."/>
            <person name="Miquel S."/>
            <person name="Chain F."/>
            <person name="Sokol H."/>
            <person name="Bermudez-Humaran L.G."/>
            <person name="Morrison M."/>
            <person name="Langella P."/>
            <person name="Azevedo V.A."/>
            <person name="Chatel J.M."/>
            <person name="Soares S."/>
        </authorList>
    </citation>
    <scope>NUCLEOTIDE SEQUENCE [LARGE SCALE GENOMIC DNA]</scope>
    <source>
        <strain evidence="6 7">AHMP21</strain>
    </source>
</reference>
<feature type="transmembrane region" description="Helical" evidence="5">
    <location>
        <begin position="256"/>
        <end position="274"/>
    </location>
</feature>
<feature type="transmembrane region" description="Helical" evidence="5">
    <location>
        <begin position="344"/>
        <end position="362"/>
    </location>
</feature>
<feature type="transmembrane region" description="Helical" evidence="5">
    <location>
        <begin position="55"/>
        <end position="73"/>
    </location>
</feature>
<feature type="transmembrane region" description="Helical" evidence="5">
    <location>
        <begin position="94"/>
        <end position="116"/>
    </location>
</feature>
<feature type="transmembrane region" description="Helical" evidence="5">
    <location>
        <begin position="122"/>
        <end position="139"/>
    </location>
</feature>
<comment type="subcellular location">
    <subcellularLocation>
        <location evidence="1">Membrane</location>
        <topology evidence="1">Multi-pass membrane protein</topology>
    </subcellularLocation>
</comment>
<dbReference type="Proteomes" id="UP000220904">
    <property type="component" value="Unassembled WGS sequence"/>
</dbReference>
<dbReference type="GO" id="GO:0016020">
    <property type="term" value="C:membrane"/>
    <property type="evidence" value="ECO:0007669"/>
    <property type="project" value="UniProtKB-SubCell"/>
</dbReference>
<dbReference type="Gene3D" id="1.10.3080.10">
    <property type="entry name" value="Clc chloride channel"/>
    <property type="match status" value="1"/>
</dbReference>
<evidence type="ECO:0000313" key="6">
    <source>
        <dbReference type="EMBL" id="PDX86194.1"/>
    </source>
</evidence>
<feature type="transmembrane region" description="Helical" evidence="5">
    <location>
        <begin position="216"/>
        <end position="236"/>
    </location>
</feature>
<sequence length="425" mass="45085">MNNFDTFQREAKAALRVALQWFFLAVPTGLVCGLVGTLFHLSVERVTELRAAQPWLLFLLPAAGLLITALYKITKCEGVGTNNVIRAVQSGEPVSILLVPAIFLGTVLTHLCGGSAGREGAALQMGGSIGWNLGTLLHLKDYDRRTATISGMAAFFSALFGTPLAATLFAMTIEDVGLTFTSAFVPAFTSALIAYGCSLTFGIAPTRFALTAPELTVWNAFLIILLGVACAAVSRLFCGTLHFMEHTVPKRIPNPWVRVLAGSVLVIGFSYLFGVGRYNGAGMNVITAAVEQGQALPWDFLCKIFLTALTLSCGFKGGEVVPSFFVGATFGCAFGPLLGLPAGFAAAVGLVSVFCGATNALIPSILLGFELFGGAGLELIALGCGICYMLSGHHGLYSSQTFVTNKLRAEYMSHKWRVRVKKGEE</sequence>
<dbReference type="InterPro" id="IPR001807">
    <property type="entry name" value="ClC"/>
</dbReference>
<evidence type="ECO:0000313" key="7">
    <source>
        <dbReference type="Proteomes" id="UP000220904"/>
    </source>
</evidence>
<feature type="transmembrane region" description="Helical" evidence="5">
    <location>
        <begin position="183"/>
        <end position="204"/>
    </location>
</feature>
<dbReference type="InterPro" id="IPR014743">
    <property type="entry name" value="Cl-channel_core"/>
</dbReference>
<organism evidence="6 7">
    <name type="scientific">Faecalibacterium prausnitzii</name>
    <dbReference type="NCBI Taxonomy" id="853"/>
    <lineage>
        <taxon>Bacteria</taxon>
        <taxon>Bacillati</taxon>
        <taxon>Bacillota</taxon>
        <taxon>Clostridia</taxon>
        <taxon>Eubacteriales</taxon>
        <taxon>Oscillospiraceae</taxon>
        <taxon>Faecalibacterium</taxon>
    </lineage>
</organism>
<dbReference type="PANTHER" id="PTHR43427:SF12">
    <property type="entry name" value="CHLORIDE TRANSPORTER"/>
    <property type="match status" value="1"/>
</dbReference>
<comment type="caution">
    <text evidence="6">The sequence shown here is derived from an EMBL/GenBank/DDBJ whole genome shotgun (WGS) entry which is preliminary data.</text>
</comment>
<gene>
    <name evidence="6" type="ORF">CHR60_10790</name>
</gene>
<accession>A0A2A7B473</accession>
<name>A0A2A7B473_9FIRM</name>
<evidence type="ECO:0000256" key="1">
    <source>
        <dbReference type="ARBA" id="ARBA00004141"/>
    </source>
</evidence>
<feature type="transmembrane region" description="Helical" evidence="5">
    <location>
        <begin position="320"/>
        <end position="338"/>
    </location>
</feature>
<dbReference type="SUPFAM" id="SSF81340">
    <property type="entry name" value="Clc chloride channel"/>
    <property type="match status" value="1"/>
</dbReference>
<feature type="transmembrane region" description="Helical" evidence="5">
    <location>
        <begin position="151"/>
        <end position="171"/>
    </location>
</feature>
<evidence type="ECO:0000256" key="4">
    <source>
        <dbReference type="ARBA" id="ARBA00023136"/>
    </source>
</evidence>
<keyword evidence="3 5" id="KW-1133">Transmembrane helix</keyword>
<dbReference type="InterPro" id="IPR050368">
    <property type="entry name" value="ClC-type_chloride_channel"/>
</dbReference>
<dbReference type="AlphaFoldDB" id="A0A2A7B473"/>
<evidence type="ECO:0000256" key="5">
    <source>
        <dbReference type="SAM" id="Phobius"/>
    </source>
</evidence>
<dbReference type="OrthoDB" id="9767361at2"/>